<keyword evidence="3" id="KW-1185">Reference proteome</keyword>
<evidence type="ECO:0000313" key="3">
    <source>
        <dbReference type="Proteomes" id="UP000474175"/>
    </source>
</evidence>
<dbReference type="PANTHER" id="PTHR34985:SF1">
    <property type="entry name" value="SLR0554 PROTEIN"/>
    <property type="match status" value="1"/>
</dbReference>
<dbReference type="Proteomes" id="UP000474175">
    <property type="component" value="Unassembled WGS sequence"/>
</dbReference>
<sequence>MVIEDKNKLLVVGDIDKSKEIAKVDNQFEQIERFLSRNYSFRYNIVKGHVECLNTENNRYEPVTDRIEYSILRNVRRNQIKCDGNTLRSILLSDFSTTYDPFLSYFKELTKWDGTDHIQSLADTVVTTNSVLWEKCLRKWLVASVASLLNPRVVNQTVIVFSGKQGLGKTTWMEKLVPESHKDYLFSGTVNPGNKDTLINLAECWLINLDELENLNRTEIGSLKEMITKSNIRIRRPYGHNNENLARRASFVGSVNGHQFLTDTTGSRRFLCFEVNDIQHQHAVNINQVYAQALQLYRDGFQYWFDKDETAEIEKSNDQYHSKSVEEELLLTYFKYADNENAKLYLTTTQLIQHLIERGVRIDQRATRTMGMALHKHEFKRLKKGGVYVYALNERSDVEIAVDTQKERAIAPEDMHNTILISRN</sequence>
<gene>
    <name evidence="2" type="ORF">GK108_30350</name>
</gene>
<accession>A0A6L9LQH9</accession>
<evidence type="ECO:0000313" key="2">
    <source>
        <dbReference type="EMBL" id="NDU99219.1"/>
    </source>
</evidence>
<evidence type="ECO:0000259" key="1">
    <source>
        <dbReference type="Pfam" id="PF05272"/>
    </source>
</evidence>
<proteinExistence type="predicted"/>
<reference evidence="2 3" key="1">
    <citation type="submission" date="2020-02" db="EMBL/GenBank/DDBJ databases">
        <title>Draft genome sequence of two Spirosoma agri KCTC 52727 and Spirosoma terrae KCTC 52035.</title>
        <authorList>
            <person name="Rojas J."/>
            <person name="Ambika Manirajan B."/>
            <person name="Suarez C."/>
            <person name="Ratering S."/>
            <person name="Schnell S."/>
        </authorList>
    </citation>
    <scope>NUCLEOTIDE SEQUENCE [LARGE SCALE GENOMIC DNA]</scope>
    <source>
        <strain evidence="2 3">KCTC 52035</strain>
    </source>
</reference>
<dbReference type="AlphaFoldDB" id="A0A6L9LQH9"/>
<comment type="caution">
    <text evidence="2">The sequence shown here is derived from an EMBL/GenBank/DDBJ whole genome shotgun (WGS) entry which is preliminary data.</text>
</comment>
<dbReference type="PANTHER" id="PTHR34985">
    <property type="entry name" value="SLR0554 PROTEIN"/>
    <property type="match status" value="1"/>
</dbReference>
<dbReference type="EMBL" id="JAAFZH010000025">
    <property type="protein sequence ID" value="NDU99219.1"/>
    <property type="molecule type" value="Genomic_DNA"/>
</dbReference>
<feature type="domain" description="Virulence-associated protein E-like" evidence="1">
    <location>
        <begin position="109"/>
        <end position="321"/>
    </location>
</feature>
<dbReference type="Pfam" id="PF05272">
    <property type="entry name" value="VapE-like_dom"/>
    <property type="match status" value="1"/>
</dbReference>
<name>A0A6L9LQH9_9BACT</name>
<protein>
    <submittedName>
        <fullName evidence="2">Virulence-associated e family protein</fullName>
    </submittedName>
</protein>
<organism evidence="2 3">
    <name type="scientific">Spirosoma terrae</name>
    <dbReference type="NCBI Taxonomy" id="1968276"/>
    <lineage>
        <taxon>Bacteria</taxon>
        <taxon>Pseudomonadati</taxon>
        <taxon>Bacteroidota</taxon>
        <taxon>Cytophagia</taxon>
        <taxon>Cytophagales</taxon>
        <taxon>Cytophagaceae</taxon>
        <taxon>Spirosoma</taxon>
    </lineage>
</organism>
<dbReference type="InterPro" id="IPR007936">
    <property type="entry name" value="VapE-like_dom"/>
</dbReference>
<dbReference type="RefSeq" id="WP_163955351.1">
    <property type="nucleotide sequence ID" value="NZ_JAAFZH010000025.1"/>
</dbReference>